<reference evidence="2" key="1">
    <citation type="journal article" date="2020" name="New Phytol.">
        <title>Comparative genomics reveals dynamic genome evolution in host specialist ectomycorrhizal fungi.</title>
        <authorList>
            <person name="Lofgren L.A."/>
            <person name="Nguyen N.H."/>
            <person name="Vilgalys R."/>
            <person name="Ruytinx J."/>
            <person name="Liao H.L."/>
            <person name="Branco S."/>
            <person name="Kuo A."/>
            <person name="LaButti K."/>
            <person name="Lipzen A."/>
            <person name="Andreopoulos W."/>
            <person name="Pangilinan J."/>
            <person name="Riley R."/>
            <person name="Hundley H."/>
            <person name="Na H."/>
            <person name="Barry K."/>
            <person name="Grigoriev I.V."/>
            <person name="Stajich J.E."/>
            <person name="Kennedy P.G."/>
        </authorList>
    </citation>
    <scope>NUCLEOTIDE SEQUENCE</scope>
    <source>
        <strain evidence="2">DOB743</strain>
    </source>
</reference>
<name>A0A9P6ZP10_9AGAM</name>
<protein>
    <submittedName>
        <fullName evidence="2">Uncharacterized protein</fullName>
    </submittedName>
</protein>
<organism evidence="2 3">
    <name type="scientific">Suillus placidus</name>
    <dbReference type="NCBI Taxonomy" id="48579"/>
    <lineage>
        <taxon>Eukaryota</taxon>
        <taxon>Fungi</taxon>
        <taxon>Dikarya</taxon>
        <taxon>Basidiomycota</taxon>
        <taxon>Agaricomycotina</taxon>
        <taxon>Agaricomycetes</taxon>
        <taxon>Agaricomycetidae</taxon>
        <taxon>Boletales</taxon>
        <taxon>Suillineae</taxon>
        <taxon>Suillaceae</taxon>
        <taxon>Suillus</taxon>
    </lineage>
</organism>
<dbReference type="AlphaFoldDB" id="A0A9P6ZP10"/>
<dbReference type="Proteomes" id="UP000714275">
    <property type="component" value="Unassembled WGS sequence"/>
</dbReference>
<feature type="region of interest" description="Disordered" evidence="1">
    <location>
        <begin position="177"/>
        <end position="201"/>
    </location>
</feature>
<proteinExistence type="predicted"/>
<feature type="compositionally biased region" description="Acidic residues" evidence="1">
    <location>
        <begin position="190"/>
        <end position="199"/>
    </location>
</feature>
<dbReference type="OrthoDB" id="2638922at2759"/>
<dbReference type="EMBL" id="JABBWD010000049">
    <property type="protein sequence ID" value="KAG1773254.1"/>
    <property type="molecule type" value="Genomic_DNA"/>
</dbReference>
<evidence type="ECO:0000256" key="1">
    <source>
        <dbReference type="SAM" id="MobiDB-lite"/>
    </source>
</evidence>
<gene>
    <name evidence="2" type="ORF">EV702DRAFT_1244183</name>
</gene>
<keyword evidence="3" id="KW-1185">Reference proteome</keyword>
<evidence type="ECO:0000313" key="3">
    <source>
        <dbReference type="Proteomes" id="UP000714275"/>
    </source>
</evidence>
<accession>A0A9P6ZP10</accession>
<evidence type="ECO:0000313" key="2">
    <source>
        <dbReference type="EMBL" id="KAG1773254.1"/>
    </source>
</evidence>
<sequence length="208" mass="23555">MMDAGQDILSYWTHLTKIPEGSILALYLQCIAEKLNSIKASSVPEERMMLVFTRMNTPARNRQHVRTLVDMTQIRQWHMYDPKKMVERRHPDISFSDLDSIISTPKESAARQSHEPTGSYLSVGADEQEEILEDEEDMWLDETLVAKPAEDSAFDIEADTNLHAPIVTKALADECEESPINGLGGTQGDATEDDADLEGIDTKWDRFW</sequence>
<comment type="caution">
    <text evidence="2">The sequence shown here is derived from an EMBL/GenBank/DDBJ whole genome shotgun (WGS) entry which is preliminary data.</text>
</comment>